<evidence type="ECO:0000313" key="14">
    <source>
        <dbReference type="EMBL" id="SDF31413.1"/>
    </source>
</evidence>
<reference evidence="14 15" key="1">
    <citation type="submission" date="2016-10" db="EMBL/GenBank/DDBJ databases">
        <authorList>
            <person name="de Groot N.N."/>
        </authorList>
    </citation>
    <scope>NUCLEOTIDE SEQUENCE [LARGE SCALE GENOMIC DNA]</scope>
    <source>
        <strain evidence="14 15">CGMCC 4.3143</strain>
    </source>
</reference>
<dbReference type="InterPro" id="IPR048254">
    <property type="entry name" value="CDP_ALCOHOL_P_TRANSF_CS"/>
</dbReference>
<dbReference type="UniPathway" id="UPA00085"/>
<dbReference type="GO" id="GO:0046474">
    <property type="term" value="P:glycerophospholipid biosynthetic process"/>
    <property type="evidence" value="ECO:0007669"/>
    <property type="project" value="TreeGrafter"/>
</dbReference>
<dbReference type="NCBIfam" id="TIGR00560">
    <property type="entry name" value="pgsA"/>
    <property type="match status" value="1"/>
</dbReference>
<sequence length="202" mass="21837">MSAVPAGEQASPLPEAPILNLANVLTGVRILIVPFFLAALLTSDGTDVTWRFIAAVLFAVAAITDRFDGEIARRRGLVTSFGKIADPIADKALMGAALIGLSLLGIVYWWVTVLILGREIGITLMRFWVLRFGVIPASRGGKLKTLVQTFAIGLYLLPLPEVSSVEIVRWTFMAVAVVLTVGTGVDYVARALRLRRTAVRPH</sequence>
<keyword evidence="4 12" id="KW-0808">Transferase</keyword>
<dbReference type="PROSITE" id="PS00379">
    <property type="entry name" value="CDP_ALCOHOL_P_TRANSF"/>
    <property type="match status" value="1"/>
</dbReference>
<dbReference type="Gene3D" id="1.20.120.1760">
    <property type="match status" value="1"/>
</dbReference>
<feature type="transmembrane region" description="Helical" evidence="13">
    <location>
        <begin position="88"/>
        <end position="111"/>
    </location>
</feature>
<keyword evidence="3" id="KW-0444">Lipid biosynthesis</keyword>
<accession>A0A1G7K2D0</accession>
<keyword evidence="15" id="KW-1185">Reference proteome</keyword>
<evidence type="ECO:0000256" key="1">
    <source>
        <dbReference type="ARBA" id="ARBA00004141"/>
    </source>
</evidence>
<keyword evidence="9" id="KW-0594">Phospholipid biosynthesis</keyword>
<dbReference type="RefSeq" id="WP_093079136.1">
    <property type="nucleotide sequence ID" value="NZ_FNBE01000004.1"/>
</dbReference>
<dbReference type="InterPro" id="IPR050324">
    <property type="entry name" value="CDP-alcohol_PTase-I"/>
</dbReference>
<dbReference type="GO" id="GO:0008444">
    <property type="term" value="F:CDP-diacylglycerol-glycerol-3-phosphate 3-phosphatidyltransferase activity"/>
    <property type="evidence" value="ECO:0007669"/>
    <property type="project" value="UniProtKB-UniRule"/>
</dbReference>
<dbReference type="EC" id="2.7.8.5" evidence="11"/>
<dbReference type="AlphaFoldDB" id="A0A1G7K2D0"/>
<feature type="transmembrane region" description="Helical" evidence="13">
    <location>
        <begin position="21"/>
        <end position="42"/>
    </location>
</feature>
<evidence type="ECO:0000256" key="13">
    <source>
        <dbReference type="SAM" id="Phobius"/>
    </source>
</evidence>
<evidence type="ECO:0000256" key="10">
    <source>
        <dbReference type="ARBA" id="ARBA00023264"/>
    </source>
</evidence>
<organism evidence="14 15">
    <name type="scientific">Pseudonocardia oroxyli</name>
    <dbReference type="NCBI Taxonomy" id="366584"/>
    <lineage>
        <taxon>Bacteria</taxon>
        <taxon>Bacillati</taxon>
        <taxon>Actinomycetota</taxon>
        <taxon>Actinomycetes</taxon>
        <taxon>Pseudonocardiales</taxon>
        <taxon>Pseudonocardiaceae</taxon>
        <taxon>Pseudonocardia</taxon>
    </lineage>
</organism>
<keyword evidence="10" id="KW-1208">Phospholipid metabolism</keyword>
<evidence type="ECO:0000256" key="2">
    <source>
        <dbReference type="ARBA" id="ARBA00010441"/>
    </source>
</evidence>
<dbReference type="PANTHER" id="PTHR14269:SF52">
    <property type="entry name" value="PHOSPHATIDYLGLYCEROPHOSPHATE SYNTHASE-RELATED"/>
    <property type="match status" value="1"/>
</dbReference>
<keyword evidence="6 13" id="KW-1133">Transmembrane helix</keyword>
<evidence type="ECO:0000256" key="6">
    <source>
        <dbReference type="ARBA" id="ARBA00022989"/>
    </source>
</evidence>
<comment type="subcellular location">
    <subcellularLocation>
        <location evidence="1">Membrane</location>
        <topology evidence="1">Multi-pass membrane protein</topology>
    </subcellularLocation>
</comment>
<comment type="similarity">
    <text evidence="2 12">Belongs to the CDP-alcohol phosphatidyltransferase class-I family.</text>
</comment>
<dbReference type="GO" id="GO:0016020">
    <property type="term" value="C:membrane"/>
    <property type="evidence" value="ECO:0007669"/>
    <property type="project" value="UniProtKB-SubCell"/>
</dbReference>
<evidence type="ECO:0000256" key="7">
    <source>
        <dbReference type="ARBA" id="ARBA00023098"/>
    </source>
</evidence>
<feature type="transmembrane region" description="Helical" evidence="13">
    <location>
        <begin position="167"/>
        <end position="189"/>
    </location>
</feature>
<name>A0A1G7K2D0_PSEOR</name>
<gene>
    <name evidence="14" type="ORF">SAMN05216377_104226</name>
</gene>
<evidence type="ECO:0000256" key="3">
    <source>
        <dbReference type="ARBA" id="ARBA00022516"/>
    </source>
</evidence>
<protein>
    <recommendedName>
        <fullName evidence="11">CDP-diacylglycerol--glycerol-3-phosphate 3-phosphatidyltransferase</fullName>
        <ecNumber evidence="11">2.7.8.5</ecNumber>
    </recommendedName>
</protein>
<evidence type="ECO:0000313" key="15">
    <source>
        <dbReference type="Proteomes" id="UP000198967"/>
    </source>
</evidence>
<evidence type="ECO:0000256" key="11">
    <source>
        <dbReference type="NCBIfam" id="TIGR00560"/>
    </source>
</evidence>
<dbReference type="Pfam" id="PF01066">
    <property type="entry name" value="CDP-OH_P_transf"/>
    <property type="match status" value="1"/>
</dbReference>
<feature type="transmembrane region" description="Helical" evidence="13">
    <location>
        <begin position="48"/>
        <end position="67"/>
    </location>
</feature>
<keyword evidence="7" id="KW-0443">Lipid metabolism</keyword>
<dbReference type="InterPro" id="IPR043130">
    <property type="entry name" value="CDP-OH_PTrfase_TM_dom"/>
</dbReference>
<evidence type="ECO:0000256" key="8">
    <source>
        <dbReference type="ARBA" id="ARBA00023136"/>
    </source>
</evidence>
<dbReference type="OrthoDB" id="9796672at2"/>
<keyword evidence="8 13" id="KW-0472">Membrane</keyword>
<dbReference type="STRING" id="366584.SAMN05216377_104226"/>
<evidence type="ECO:0000256" key="5">
    <source>
        <dbReference type="ARBA" id="ARBA00022692"/>
    </source>
</evidence>
<dbReference type="InterPro" id="IPR004570">
    <property type="entry name" value="Phosphatidylglycerol_P_synth"/>
</dbReference>
<dbReference type="Proteomes" id="UP000198967">
    <property type="component" value="Unassembled WGS sequence"/>
</dbReference>
<dbReference type="EMBL" id="FNBE01000004">
    <property type="protein sequence ID" value="SDF31413.1"/>
    <property type="molecule type" value="Genomic_DNA"/>
</dbReference>
<evidence type="ECO:0000256" key="9">
    <source>
        <dbReference type="ARBA" id="ARBA00023209"/>
    </source>
</evidence>
<dbReference type="PIRSF" id="PIRSF000847">
    <property type="entry name" value="Phos_ph_gly_syn"/>
    <property type="match status" value="1"/>
</dbReference>
<dbReference type="PANTHER" id="PTHR14269">
    <property type="entry name" value="CDP-DIACYLGLYCEROL--GLYCEROL-3-PHOSPHATE 3-PHOSPHATIDYLTRANSFERASE-RELATED"/>
    <property type="match status" value="1"/>
</dbReference>
<proteinExistence type="inferred from homology"/>
<evidence type="ECO:0000256" key="4">
    <source>
        <dbReference type="ARBA" id="ARBA00022679"/>
    </source>
</evidence>
<keyword evidence="5 13" id="KW-0812">Transmembrane</keyword>
<dbReference type="InterPro" id="IPR000462">
    <property type="entry name" value="CDP-OH_P_trans"/>
</dbReference>
<evidence type="ECO:0000256" key="12">
    <source>
        <dbReference type="RuleBase" id="RU003750"/>
    </source>
</evidence>